<protein>
    <submittedName>
        <fullName evidence="1">Uncharacterized protein</fullName>
    </submittedName>
</protein>
<sequence>MEPDRPSNPWSRKRRATQRHGYKGPRHSFNEMFGNLTEDNIYLDVDTKRAALIASPFVVSLVSHTGGKAFFWGSGTIIECEDVDGAYLCTVLTSASLLRSPSESNAIADDIKIDVCFSDGKLFEGHVFTYDFHYNFATIKIKSDVAMPTASVRRLDDSISIDRSKESFQLQPHSELFHLCPGEAVVAIGRYYKKPYYIMAASGKFSLASFEFDCRELLTVNCKISKCGIGGPLINYHGEVIGVNFYDKLCTPFLPINLVSKCLEQFKAYGKFCRPRLGVEMINLYSASLGMLEKIIEKVPNILKGVLVEKVTKGSPAESAGLFFGDVIVQCDNIIVRSLLELHDVIFDKVGKSVELAVMREGGAHLKLDMMVEETGPDEFNRWPLPEEIKIQRARLVN</sequence>
<reference evidence="1 2" key="1">
    <citation type="journal article" date="2021" name="Hortic Res">
        <title>High-quality reference genome and annotation aids understanding of berry development for evergreen blueberry (Vaccinium darrowii).</title>
        <authorList>
            <person name="Yu J."/>
            <person name="Hulse-Kemp A.M."/>
            <person name="Babiker E."/>
            <person name="Staton M."/>
        </authorList>
    </citation>
    <scope>NUCLEOTIDE SEQUENCE [LARGE SCALE GENOMIC DNA]</scope>
    <source>
        <strain evidence="2">cv. NJ 8807/NJ 8810</strain>
        <tissue evidence="1">Young leaf</tissue>
    </source>
</reference>
<proteinExistence type="predicted"/>
<keyword evidence="2" id="KW-1185">Reference proteome</keyword>
<organism evidence="1 2">
    <name type="scientific">Vaccinium darrowii</name>
    <dbReference type="NCBI Taxonomy" id="229202"/>
    <lineage>
        <taxon>Eukaryota</taxon>
        <taxon>Viridiplantae</taxon>
        <taxon>Streptophyta</taxon>
        <taxon>Embryophyta</taxon>
        <taxon>Tracheophyta</taxon>
        <taxon>Spermatophyta</taxon>
        <taxon>Magnoliopsida</taxon>
        <taxon>eudicotyledons</taxon>
        <taxon>Gunneridae</taxon>
        <taxon>Pentapetalae</taxon>
        <taxon>asterids</taxon>
        <taxon>Ericales</taxon>
        <taxon>Ericaceae</taxon>
        <taxon>Vaccinioideae</taxon>
        <taxon>Vaccinieae</taxon>
        <taxon>Vaccinium</taxon>
    </lineage>
</organism>
<comment type="caution">
    <text evidence="1">The sequence shown here is derived from an EMBL/GenBank/DDBJ whole genome shotgun (WGS) entry which is preliminary data.</text>
</comment>
<evidence type="ECO:0000313" key="2">
    <source>
        <dbReference type="Proteomes" id="UP000828048"/>
    </source>
</evidence>
<name>A0ACB7ZDJ5_9ERIC</name>
<dbReference type="Proteomes" id="UP000828048">
    <property type="component" value="Chromosome 12"/>
</dbReference>
<accession>A0ACB7ZDJ5</accession>
<evidence type="ECO:0000313" key="1">
    <source>
        <dbReference type="EMBL" id="KAH7863685.1"/>
    </source>
</evidence>
<gene>
    <name evidence="1" type="ORF">Vadar_020703</name>
</gene>
<dbReference type="EMBL" id="CM037162">
    <property type="protein sequence ID" value="KAH7863685.1"/>
    <property type="molecule type" value="Genomic_DNA"/>
</dbReference>